<dbReference type="OrthoDB" id="7869201at2"/>
<protein>
    <submittedName>
        <fullName evidence="2">Antibiotic ABC transporter</fullName>
    </submittedName>
</protein>
<dbReference type="KEGG" id="paru:CYR75_08995"/>
<dbReference type="EMBL" id="CP025583">
    <property type="protein sequence ID" value="AUM74390.1"/>
    <property type="molecule type" value="Genomic_DNA"/>
</dbReference>
<evidence type="ECO:0000256" key="1">
    <source>
        <dbReference type="SAM" id="MobiDB-lite"/>
    </source>
</evidence>
<proteinExistence type="predicted"/>
<accession>A0A2K9MFK3</accession>
<dbReference type="Proteomes" id="UP000234882">
    <property type="component" value="Chromosome"/>
</dbReference>
<organism evidence="2 3">
    <name type="scientific">Paracoccus jeotgali</name>
    <dbReference type="NCBI Taxonomy" id="2065379"/>
    <lineage>
        <taxon>Bacteria</taxon>
        <taxon>Pseudomonadati</taxon>
        <taxon>Pseudomonadota</taxon>
        <taxon>Alphaproteobacteria</taxon>
        <taxon>Rhodobacterales</taxon>
        <taxon>Paracoccaceae</taxon>
        <taxon>Paracoccus</taxon>
    </lineage>
</organism>
<evidence type="ECO:0000313" key="2">
    <source>
        <dbReference type="EMBL" id="AUM74390.1"/>
    </source>
</evidence>
<evidence type="ECO:0000313" key="3">
    <source>
        <dbReference type="Proteomes" id="UP000234882"/>
    </source>
</evidence>
<name>A0A2K9MFK3_9RHOB</name>
<dbReference type="AlphaFoldDB" id="A0A2K9MFK3"/>
<sequence length="107" mass="11760">MGFLPKGMADATRLWSQVVQISFESQMVIAMRAAGMVGLLPQHRNESSRMVREKVEAAQEAGDAVMKAVTNGAPADQVMSAALTPYGRRTRANARRLTKTSNLRKRK</sequence>
<gene>
    <name evidence="2" type="ORF">CYR75_08995</name>
</gene>
<keyword evidence="3" id="KW-1185">Reference proteome</keyword>
<reference evidence="3" key="1">
    <citation type="submission" date="2017-12" db="EMBL/GenBank/DDBJ databases">
        <title>Genomic analysis of Paracoccus sp. CBA4604.</title>
        <authorList>
            <person name="Roh S.W."/>
            <person name="Kim J.Y."/>
            <person name="Kim J.S."/>
        </authorList>
    </citation>
    <scope>NUCLEOTIDE SEQUENCE [LARGE SCALE GENOMIC DNA]</scope>
    <source>
        <strain evidence="3">CBA4604</strain>
    </source>
</reference>
<feature type="compositionally biased region" description="Basic residues" evidence="1">
    <location>
        <begin position="88"/>
        <end position="107"/>
    </location>
</feature>
<feature type="region of interest" description="Disordered" evidence="1">
    <location>
        <begin position="86"/>
        <end position="107"/>
    </location>
</feature>